<dbReference type="EnsemblPlants" id="Kaladp0442s0047.1.v1.1">
    <property type="protein sequence ID" value="Kaladp0442s0047.1.v1.1"/>
    <property type="gene ID" value="Kaladp0442s0047.v1.1"/>
</dbReference>
<dbReference type="InterPro" id="IPR016197">
    <property type="entry name" value="Chromo-like_dom_sf"/>
</dbReference>
<organism evidence="2 3">
    <name type="scientific">Kalanchoe fedtschenkoi</name>
    <name type="common">Lavender scallops</name>
    <name type="synonym">South American air plant</name>
    <dbReference type="NCBI Taxonomy" id="63787"/>
    <lineage>
        <taxon>Eukaryota</taxon>
        <taxon>Viridiplantae</taxon>
        <taxon>Streptophyta</taxon>
        <taxon>Embryophyta</taxon>
        <taxon>Tracheophyta</taxon>
        <taxon>Spermatophyta</taxon>
        <taxon>Magnoliopsida</taxon>
        <taxon>eudicotyledons</taxon>
        <taxon>Gunneridae</taxon>
        <taxon>Pentapetalae</taxon>
        <taxon>Saxifragales</taxon>
        <taxon>Crassulaceae</taxon>
        <taxon>Kalanchoe</taxon>
    </lineage>
</organism>
<dbReference type="Pfam" id="PF00385">
    <property type="entry name" value="Chromo"/>
    <property type="match status" value="1"/>
</dbReference>
<evidence type="ECO:0000313" key="3">
    <source>
        <dbReference type="Proteomes" id="UP000594263"/>
    </source>
</evidence>
<reference evidence="2" key="1">
    <citation type="submission" date="2021-01" db="UniProtKB">
        <authorList>
            <consortium name="EnsemblPlants"/>
        </authorList>
    </citation>
    <scope>IDENTIFICATION</scope>
</reference>
<sequence length="99" mass="11308">MHEQACGLLMGSSKVKVARERGESFRAPPAILTSFDKEVDHIESKRVVRKPSLPPRTEYLVFWKGLPTSEASWEPIESLWQFKDKVRDFEETPTGTSTD</sequence>
<dbReference type="InterPro" id="IPR023780">
    <property type="entry name" value="Chromo_domain"/>
</dbReference>
<proteinExistence type="predicted"/>
<dbReference type="SMART" id="SM00298">
    <property type="entry name" value="CHROMO"/>
    <property type="match status" value="1"/>
</dbReference>
<dbReference type="SUPFAM" id="SSF54160">
    <property type="entry name" value="Chromo domain-like"/>
    <property type="match status" value="1"/>
</dbReference>
<evidence type="ECO:0000313" key="2">
    <source>
        <dbReference type="EnsemblPlants" id="Kaladp0442s0047.1.v1.1"/>
    </source>
</evidence>
<dbReference type="Gene3D" id="2.40.50.40">
    <property type="match status" value="1"/>
</dbReference>
<evidence type="ECO:0000259" key="1">
    <source>
        <dbReference type="PROSITE" id="PS50013"/>
    </source>
</evidence>
<dbReference type="AlphaFoldDB" id="A0A7N0VC45"/>
<protein>
    <recommendedName>
        <fullName evidence="1">Chromo domain-containing protein</fullName>
    </recommendedName>
</protein>
<dbReference type="CDD" id="cd00024">
    <property type="entry name" value="CD_CSD"/>
    <property type="match status" value="1"/>
</dbReference>
<dbReference type="PROSITE" id="PS50013">
    <property type="entry name" value="CHROMO_2"/>
    <property type="match status" value="1"/>
</dbReference>
<dbReference type="Gramene" id="Kaladp0442s0047.1.v1.1">
    <property type="protein sequence ID" value="Kaladp0442s0047.1.v1.1"/>
    <property type="gene ID" value="Kaladp0442s0047.v1.1"/>
</dbReference>
<feature type="domain" description="Chromo" evidence="1">
    <location>
        <begin position="37"/>
        <end position="99"/>
    </location>
</feature>
<keyword evidence="3" id="KW-1185">Reference proteome</keyword>
<dbReference type="InterPro" id="IPR000953">
    <property type="entry name" value="Chromo/chromo_shadow_dom"/>
</dbReference>
<accession>A0A7N0VC45</accession>
<name>A0A7N0VC45_KALFE</name>
<dbReference type="Proteomes" id="UP000594263">
    <property type="component" value="Unplaced"/>
</dbReference>